<protein>
    <submittedName>
        <fullName evidence="2">Uncharacterized protein</fullName>
    </submittedName>
</protein>
<dbReference type="AlphaFoldDB" id="A0AAV8YMV1"/>
<dbReference type="EMBL" id="JAPWTK010000058">
    <property type="protein sequence ID" value="KAJ8953239.1"/>
    <property type="molecule type" value="Genomic_DNA"/>
</dbReference>
<name>A0AAV8YMV1_9CUCU</name>
<feature type="signal peptide" evidence="1">
    <location>
        <begin position="1"/>
        <end position="20"/>
    </location>
</feature>
<organism evidence="2 3">
    <name type="scientific">Aromia moschata</name>
    <dbReference type="NCBI Taxonomy" id="1265417"/>
    <lineage>
        <taxon>Eukaryota</taxon>
        <taxon>Metazoa</taxon>
        <taxon>Ecdysozoa</taxon>
        <taxon>Arthropoda</taxon>
        <taxon>Hexapoda</taxon>
        <taxon>Insecta</taxon>
        <taxon>Pterygota</taxon>
        <taxon>Neoptera</taxon>
        <taxon>Endopterygota</taxon>
        <taxon>Coleoptera</taxon>
        <taxon>Polyphaga</taxon>
        <taxon>Cucujiformia</taxon>
        <taxon>Chrysomeloidea</taxon>
        <taxon>Cerambycidae</taxon>
        <taxon>Cerambycinae</taxon>
        <taxon>Callichromatini</taxon>
        <taxon>Aromia</taxon>
    </lineage>
</organism>
<comment type="caution">
    <text evidence="2">The sequence shown here is derived from an EMBL/GenBank/DDBJ whole genome shotgun (WGS) entry which is preliminary data.</text>
</comment>
<gene>
    <name evidence="2" type="ORF">NQ318_015819</name>
</gene>
<accession>A0AAV8YMV1</accession>
<evidence type="ECO:0000313" key="2">
    <source>
        <dbReference type="EMBL" id="KAJ8953239.1"/>
    </source>
</evidence>
<reference evidence="2" key="1">
    <citation type="journal article" date="2023" name="Insect Mol. Biol.">
        <title>Genome sequencing provides insights into the evolution of gene families encoding plant cell wall-degrading enzymes in longhorned beetles.</title>
        <authorList>
            <person name="Shin N.R."/>
            <person name="Okamura Y."/>
            <person name="Kirsch R."/>
            <person name="Pauchet Y."/>
        </authorList>
    </citation>
    <scope>NUCLEOTIDE SEQUENCE</scope>
    <source>
        <strain evidence="2">AMC_N1</strain>
    </source>
</reference>
<sequence>MLKYVVLFLVLSNFVLESLSLWDQETDCPAICTCSIEHLTETAIYRFMQRNKNKATPGESGSVENNDEAWDPHHILGSSEEDLNTAEILEEHPSAIVRSVICILQTETDPQELLNHLPHNTETLTYLTKFPALISLELVGPNMMNRPLNNTHLICEIDFPLSDLKYLNLERVLIRNSKQQVVNFLKEVDEMDLTFEYVKKLDGNPHSLTMVQKSTNDEEIVPYKVFKEQKETKAIILSLLGLRSYCYCE</sequence>
<proteinExistence type="predicted"/>
<keyword evidence="1" id="KW-0732">Signal</keyword>
<dbReference type="Proteomes" id="UP001162162">
    <property type="component" value="Unassembled WGS sequence"/>
</dbReference>
<evidence type="ECO:0000313" key="3">
    <source>
        <dbReference type="Proteomes" id="UP001162162"/>
    </source>
</evidence>
<feature type="chain" id="PRO_5043339432" evidence="1">
    <location>
        <begin position="21"/>
        <end position="249"/>
    </location>
</feature>
<keyword evidence="3" id="KW-1185">Reference proteome</keyword>
<evidence type="ECO:0000256" key="1">
    <source>
        <dbReference type="SAM" id="SignalP"/>
    </source>
</evidence>